<feature type="compositionally biased region" description="Basic and acidic residues" evidence="3">
    <location>
        <begin position="419"/>
        <end position="465"/>
    </location>
</feature>
<dbReference type="PANTHER" id="PTHR21600">
    <property type="entry name" value="MITOCHONDRIAL RNA PSEUDOURIDINE SYNTHASE"/>
    <property type="match status" value="1"/>
</dbReference>
<protein>
    <recommendedName>
        <fullName evidence="4">Pseudouridine synthase RsuA/RluA-like domain-containing protein</fullName>
    </recommendedName>
</protein>
<feature type="compositionally biased region" description="Acidic residues" evidence="3">
    <location>
        <begin position="403"/>
        <end position="412"/>
    </location>
</feature>
<evidence type="ECO:0000259" key="4">
    <source>
        <dbReference type="Pfam" id="PF00849"/>
    </source>
</evidence>
<dbReference type="EMBL" id="CAJNOC010000617">
    <property type="protein sequence ID" value="CAF0783331.1"/>
    <property type="molecule type" value="Genomic_DNA"/>
</dbReference>
<dbReference type="InterPro" id="IPR006145">
    <property type="entry name" value="PsdUridine_synth_RsuA/RluA"/>
</dbReference>
<keyword evidence="6" id="KW-1185">Reference proteome</keyword>
<dbReference type="Pfam" id="PF00849">
    <property type="entry name" value="PseudoU_synth_2"/>
    <property type="match status" value="1"/>
</dbReference>
<feature type="compositionally biased region" description="Basic and acidic residues" evidence="3">
    <location>
        <begin position="471"/>
        <end position="496"/>
    </location>
</feature>
<gene>
    <name evidence="5" type="ORF">OXX778_LOCUS5580</name>
</gene>
<proteinExistence type="predicted"/>
<dbReference type="GO" id="GO:0003723">
    <property type="term" value="F:RNA binding"/>
    <property type="evidence" value="ECO:0007669"/>
    <property type="project" value="UniProtKB-KW"/>
</dbReference>
<feature type="region of interest" description="Disordered" evidence="3">
    <location>
        <begin position="46"/>
        <end position="72"/>
    </location>
</feature>
<dbReference type="InterPro" id="IPR050188">
    <property type="entry name" value="RluA_PseudoU_synthase"/>
</dbReference>
<dbReference type="Gene3D" id="3.30.2350.10">
    <property type="entry name" value="Pseudouridine synthase"/>
    <property type="match status" value="1"/>
</dbReference>
<dbReference type="PROSITE" id="PS50889">
    <property type="entry name" value="S4"/>
    <property type="match status" value="1"/>
</dbReference>
<dbReference type="OrthoDB" id="424794at2759"/>
<dbReference type="NCBIfam" id="TIGR00005">
    <property type="entry name" value="rluA_subfam"/>
    <property type="match status" value="1"/>
</dbReference>
<feature type="active site" evidence="1">
    <location>
        <position position="244"/>
    </location>
</feature>
<keyword evidence="2" id="KW-0694">RNA-binding</keyword>
<name>A0A813RJR3_9BILA</name>
<feature type="domain" description="Pseudouridine synthase RsuA/RluA-like" evidence="4">
    <location>
        <begin position="201"/>
        <end position="348"/>
    </location>
</feature>
<dbReference type="PANTHER" id="PTHR21600:SF40">
    <property type="entry name" value="PSEUDOURIDYLATE SYNTHASE RPUSD2"/>
    <property type="match status" value="1"/>
</dbReference>
<dbReference type="Proteomes" id="UP000663879">
    <property type="component" value="Unassembled WGS sequence"/>
</dbReference>
<sequence>MLDMLKYLNLKTNFLRQFDQVTRSQTSYLGYTSHIFFTKPSKMSVNEETTKNAAQEQKHEKHPTKSKLELKEERKKALKQRRLLRKENKEVGFPNDILKQTEYYFENGLRKVYPYFFGWNTTAKERWFGRTLLDIYKSEFSRATVNQSIQHLIETGKIRCNGQIKPLDYKIKNGDRISHIKHRHEIPVLADKIKIIHEDENFLVVDKPCSIPIHPCGKYRYNSLSIILTKEMGYSNLRTMYRLDRLTSGLVILGKNLQSGLLVDKHIKERTAIKTYLCRVAGEFPAEKVIVNKPLDCASKKIGLYWVDEEKGKESLTEFERVSYNGKSSVVKCRPKTGRTHQIRIHLQYLGYPIVNDPLYNQPTVWGRTNGKGGVYEYSKEVLEQNFLRVHTYEAWIIKQENSENENSEEKEDGLVEGTLDKKEENILPEENKEPELKRKLEDEHNNEEPEVKKNKSEELEKNSEEQTNQKNEDQKVESRELQDKEDENRPGFDEKFLTKDDECFECQQIYRDPVRKDLTMYLHAFSYKFGDLEFKTDYPKWAEEDFIE</sequence>
<dbReference type="SUPFAM" id="SSF55120">
    <property type="entry name" value="Pseudouridine synthase"/>
    <property type="match status" value="1"/>
</dbReference>
<evidence type="ECO:0000313" key="5">
    <source>
        <dbReference type="EMBL" id="CAF0783331.1"/>
    </source>
</evidence>
<reference evidence="5" key="1">
    <citation type="submission" date="2021-02" db="EMBL/GenBank/DDBJ databases">
        <authorList>
            <person name="Nowell W R."/>
        </authorList>
    </citation>
    <scope>NUCLEOTIDE SEQUENCE</scope>
    <source>
        <strain evidence="5">Ploen Becks lab</strain>
    </source>
</reference>
<evidence type="ECO:0000256" key="3">
    <source>
        <dbReference type="SAM" id="MobiDB-lite"/>
    </source>
</evidence>
<dbReference type="GO" id="GO:0009982">
    <property type="term" value="F:pseudouridine synthase activity"/>
    <property type="evidence" value="ECO:0007669"/>
    <property type="project" value="InterPro"/>
</dbReference>
<dbReference type="CDD" id="cd00165">
    <property type="entry name" value="S4"/>
    <property type="match status" value="1"/>
</dbReference>
<dbReference type="InterPro" id="IPR020103">
    <property type="entry name" value="PsdUridine_synth_cat_dom_sf"/>
</dbReference>
<comment type="caution">
    <text evidence="5">The sequence shown here is derived from an EMBL/GenBank/DDBJ whole genome shotgun (WGS) entry which is preliminary data.</text>
</comment>
<dbReference type="InterPro" id="IPR006225">
    <property type="entry name" value="PsdUridine_synth_RluC/D"/>
</dbReference>
<evidence type="ECO:0000256" key="2">
    <source>
        <dbReference type="PROSITE-ProRule" id="PRU00182"/>
    </source>
</evidence>
<organism evidence="5 6">
    <name type="scientific">Brachionus calyciflorus</name>
    <dbReference type="NCBI Taxonomy" id="104777"/>
    <lineage>
        <taxon>Eukaryota</taxon>
        <taxon>Metazoa</taxon>
        <taxon>Spiralia</taxon>
        <taxon>Gnathifera</taxon>
        <taxon>Rotifera</taxon>
        <taxon>Eurotatoria</taxon>
        <taxon>Monogononta</taxon>
        <taxon>Pseudotrocha</taxon>
        <taxon>Ploima</taxon>
        <taxon>Brachionidae</taxon>
        <taxon>Brachionus</taxon>
    </lineage>
</organism>
<dbReference type="CDD" id="cd02557">
    <property type="entry name" value="PseudoU_synth_ScRIB2"/>
    <property type="match status" value="1"/>
</dbReference>
<evidence type="ECO:0000313" key="6">
    <source>
        <dbReference type="Proteomes" id="UP000663879"/>
    </source>
</evidence>
<dbReference type="AlphaFoldDB" id="A0A813RJR3"/>
<accession>A0A813RJR3</accession>
<feature type="region of interest" description="Disordered" evidence="3">
    <location>
        <begin position="402"/>
        <end position="496"/>
    </location>
</feature>
<dbReference type="GO" id="GO:0000455">
    <property type="term" value="P:enzyme-directed rRNA pseudouridine synthesis"/>
    <property type="evidence" value="ECO:0007669"/>
    <property type="project" value="TreeGrafter"/>
</dbReference>
<feature type="compositionally biased region" description="Polar residues" evidence="3">
    <location>
        <begin position="46"/>
        <end position="55"/>
    </location>
</feature>
<evidence type="ECO:0000256" key="1">
    <source>
        <dbReference type="PIRSR" id="PIRSR606225-1"/>
    </source>
</evidence>